<dbReference type="InterPro" id="IPR020846">
    <property type="entry name" value="MFS_dom"/>
</dbReference>
<keyword evidence="5 8" id="KW-0812">Transmembrane</keyword>
<reference evidence="10 11" key="1">
    <citation type="submission" date="2017-05" db="EMBL/GenBank/DDBJ databases">
        <title>Genome Analysis of Maritalea myrionectae HL2708#5.</title>
        <authorList>
            <consortium name="Cotde Inc.-PKNU"/>
            <person name="Jang D."/>
            <person name="Oh H.-M."/>
        </authorList>
    </citation>
    <scope>NUCLEOTIDE SEQUENCE [LARGE SCALE GENOMIC DNA]</scope>
    <source>
        <strain evidence="10 11">HL2708#5</strain>
    </source>
</reference>
<dbReference type="InterPro" id="IPR004812">
    <property type="entry name" value="Efflux_drug-R_Bcr/CmlA"/>
</dbReference>
<dbReference type="PANTHER" id="PTHR23502">
    <property type="entry name" value="MAJOR FACILITATOR SUPERFAMILY"/>
    <property type="match status" value="1"/>
</dbReference>
<evidence type="ECO:0000256" key="7">
    <source>
        <dbReference type="ARBA" id="ARBA00023136"/>
    </source>
</evidence>
<feature type="transmembrane region" description="Helical" evidence="8">
    <location>
        <begin position="251"/>
        <end position="273"/>
    </location>
</feature>
<evidence type="ECO:0000256" key="6">
    <source>
        <dbReference type="ARBA" id="ARBA00022989"/>
    </source>
</evidence>
<feature type="transmembrane region" description="Helical" evidence="8">
    <location>
        <begin position="107"/>
        <end position="128"/>
    </location>
</feature>
<feature type="transmembrane region" description="Helical" evidence="8">
    <location>
        <begin position="81"/>
        <end position="101"/>
    </location>
</feature>
<dbReference type="Gene3D" id="1.20.1720.10">
    <property type="entry name" value="Multidrug resistance protein D"/>
    <property type="match status" value="1"/>
</dbReference>
<dbReference type="GO" id="GO:0042910">
    <property type="term" value="F:xenobiotic transmembrane transporter activity"/>
    <property type="evidence" value="ECO:0007669"/>
    <property type="project" value="InterPro"/>
</dbReference>
<dbReference type="Proteomes" id="UP000258927">
    <property type="component" value="Chromosome"/>
</dbReference>
<feature type="transmembrane region" description="Helical" evidence="8">
    <location>
        <begin position="312"/>
        <end position="332"/>
    </location>
</feature>
<keyword evidence="6 8" id="KW-1133">Transmembrane helix</keyword>
<dbReference type="EMBL" id="CP021330">
    <property type="protein sequence ID" value="AVX04118.1"/>
    <property type="molecule type" value="Genomic_DNA"/>
</dbReference>
<keyword evidence="8" id="KW-0997">Cell inner membrane</keyword>
<dbReference type="SUPFAM" id="SSF103473">
    <property type="entry name" value="MFS general substrate transporter"/>
    <property type="match status" value="1"/>
</dbReference>
<comment type="caution">
    <text evidence="8">Lacks conserved residue(s) required for the propagation of feature annotation.</text>
</comment>
<feature type="transmembrane region" description="Helical" evidence="8">
    <location>
        <begin position="285"/>
        <end position="306"/>
    </location>
</feature>
<dbReference type="RefSeq" id="WP_117395502.1">
    <property type="nucleotide sequence ID" value="NZ_CP021330.1"/>
</dbReference>
<keyword evidence="11" id="KW-1185">Reference proteome</keyword>
<organism evidence="10 11">
    <name type="scientific">Maritalea myrionectae</name>
    <dbReference type="NCBI Taxonomy" id="454601"/>
    <lineage>
        <taxon>Bacteria</taxon>
        <taxon>Pseudomonadati</taxon>
        <taxon>Pseudomonadota</taxon>
        <taxon>Alphaproteobacteria</taxon>
        <taxon>Hyphomicrobiales</taxon>
        <taxon>Devosiaceae</taxon>
        <taxon>Maritalea</taxon>
    </lineage>
</organism>
<evidence type="ECO:0000256" key="3">
    <source>
        <dbReference type="ARBA" id="ARBA00022448"/>
    </source>
</evidence>
<comment type="subcellular location">
    <subcellularLocation>
        <location evidence="8">Cell inner membrane</location>
        <topology evidence="8">Multi-pass membrane protein</topology>
    </subcellularLocation>
    <subcellularLocation>
        <location evidence="1">Cell membrane</location>
        <topology evidence="1">Multi-pass membrane protein</topology>
    </subcellularLocation>
</comment>
<keyword evidence="7 8" id="KW-0472">Membrane</keyword>
<feature type="transmembrane region" description="Helical" evidence="8">
    <location>
        <begin position="170"/>
        <end position="190"/>
    </location>
</feature>
<keyword evidence="4" id="KW-1003">Cell membrane</keyword>
<feature type="transmembrane region" description="Helical" evidence="8">
    <location>
        <begin position="373"/>
        <end position="395"/>
    </location>
</feature>
<sequence length="409" mass="44184">MKIAKLNPSINRIEFIGLAALIMALNALAIDVMLPALPMIGEAMQVEAENHRQFIVTFFLIGFGFSQLFFGPLCDAIGRRATFLIGVTIYIAAAIGGAMTTDLNAMLFMRVIQGLGAGASRVVALSMVRDCFGGRAMAEVMSLIMMVFMIMPVLAPTFGQLIILFGPWQFIYFAMALIAIFAAIWTILRLPETLAPENRRAFRPKIIIEGFAIVFSNRMALSYGLANMVALGALFGFLAPSQQIYGELYGLGPWFPAAFAAIATVMSIASFTNSRMVGRFGMRKLSHSALIGFISLSLLWSILAFLNALPLWAFMAIQAPVMFLFGLMGTNFNSLSMEPLGRVAGTAASVFGFMQTVGGALLGTFIGQAYNGSVLPIALGYVILGSISMCFVLVAEKGKLFKPQFDPIT</sequence>
<evidence type="ECO:0000256" key="2">
    <source>
        <dbReference type="ARBA" id="ARBA00006236"/>
    </source>
</evidence>
<evidence type="ECO:0000256" key="4">
    <source>
        <dbReference type="ARBA" id="ARBA00022475"/>
    </source>
</evidence>
<feature type="transmembrane region" description="Helical" evidence="8">
    <location>
        <begin position="344"/>
        <end position="367"/>
    </location>
</feature>
<dbReference type="InterPro" id="IPR011701">
    <property type="entry name" value="MFS"/>
</dbReference>
<evidence type="ECO:0000313" key="11">
    <source>
        <dbReference type="Proteomes" id="UP000258927"/>
    </source>
</evidence>
<dbReference type="PROSITE" id="PS50850">
    <property type="entry name" value="MFS"/>
    <property type="match status" value="1"/>
</dbReference>
<dbReference type="PANTHER" id="PTHR23502:SF132">
    <property type="entry name" value="POLYAMINE TRANSPORTER 2-RELATED"/>
    <property type="match status" value="1"/>
</dbReference>
<feature type="transmembrane region" description="Helical" evidence="8">
    <location>
        <begin position="140"/>
        <end position="164"/>
    </location>
</feature>
<gene>
    <name evidence="10" type="ORF">MXMO3_01588</name>
</gene>
<dbReference type="KEGG" id="mmyr:MXMO3_01588"/>
<keyword evidence="3 8" id="KW-0813">Transport</keyword>
<dbReference type="GO" id="GO:1990961">
    <property type="term" value="P:xenobiotic detoxification by transmembrane export across the plasma membrane"/>
    <property type="evidence" value="ECO:0007669"/>
    <property type="project" value="InterPro"/>
</dbReference>
<dbReference type="InterPro" id="IPR036259">
    <property type="entry name" value="MFS_trans_sf"/>
</dbReference>
<accession>A0A2R4MDK4</accession>
<proteinExistence type="inferred from homology"/>
<dbReference type="STRING" id="1122213.GCA_000423365_01202"/>
<dbReference type="AlphaFoldDB" id="A0A2R4MDK4"/>
<feature type="domain" description="Major facilitator superfamily (MFS) profile" evidence="9">
    <location>
        <begin position="12"/>
        <end position="397"/>
    </location>
</feature>
<dbReference type="NCBIfam" id="TIGR00710">
    <property type="entry name" value="efflux_Bcr_CflA"/>
    <property type="match status" value="1"/>
</dbReference>
<dbReference type="GO" id="GO:0005886">
    <property type="term" value="C:plasma membrane"/>
    <property type="evidence" value="ECO:0007669"/>
    <property type="project" value="UniProtKB-SubCell"/>
</dbReference>
<protein>
    <recommendedName>
        <fullName evidence="8">Bcr/CflA family efflux transporter</fullName>
    </recommendedName>
</protein>
<evidence type="ECO:0000313" key="10">
    <source>
        <dbReference type="EMBL" id="AVX04118.1"/>
    </source>
</evidence>
<feature type="transmembrane region" description="Helical" evidence="8">
    <location>
        <begin position="211"/>
        <end position="239"/>
    </location>
</feature>
<evidence type="ECO:0000256" key="5">
    <source>
        <dbReference type="ARBA" id="ARBA00022692"/>
    </source>
</evidence>
<comment type="similarity">
    <text evidence="2 8">Belongs to the major facilitator superfamily. Bcr/CmlA family.</text>
</comment>
<evidence type="ECO:0000256" key="1">
    <source>
        <dbReference type="ARBA" id="ARBA00004651"/>
    </source>
</evidence>
<evidence type="ECO:0000256" key="8">
    <source>
        <dbReference type="RuleBase" id="RU365088"/>
    </source>
</evidence>
<dbReference type="Pfam" id="PF07690">
    <property type="entry name" value="MFS_1"/>
    <property type="match status" value="1"/>
</dbReference>
<evidence type="ECO:0000259" key="9">
    <source>
        <dbReference type="PROSITE" id="PS50850"/>
    </source>
</evidence>
<dbReference type="CDD" id="cd17320">
    <property type="entry name" value="MFS_MdfA_MDR_like"/>
    <property type="match status" value="1"/>
</dbReference>
<name>A0A2R4MDK4_9HYPH</name>
<feature type="transmembrane region" description="Helical" evidence="8">
    <location>
        <begin position="53"/>
        <end position="74"/>
    </location>
</feature>